<dbReference type="HOGENOM" id="CLU_1715133_0_0_1"/>
<feature type="domain" description="DUF4757" evidence="1">
    <location>
        <begin position="59"/>
        <end position="129"/>
    </location>
</feature>
<sequence length="153" mass="18215">MISYVKCAISTYPGRNSNTEYVPRKCRITRPPPPKPATNPLQFVKLAPPPLVKKAQEQVKKVEEIKKERKEIRDETEDWQQNLDNWKSCRRKRQEHIIERVVEVKKLTEQEELEKSRRKCKTFSEMLKERKLQLVQPRWLGSLTLTENCLNTE</sequence>
<dbReference type="Pfam" id="PF15949">
    <property type="entry name" value="DUF4757"/>
    <property type="match status" value="1"/>
</dbReference>
<dbReference type="OrthoDB" id="15627at2759"/>
<feature type="non-terminal residue" evidence="2">
    <location>
        <position position="1"/>
    </location>
</feature>
<evidence type="ECO:0000259" key="1">
    <source>
        <dbReference type="Pfam" id="PF15949"/>
    </source>
</evidence>
<protein>
    <recommendedName>
        <fullName evidence="1">DUF4757 domain-containing protein</fullName>
    </recommendedName>
</protein>
<proteinExistence type="predicted"/>
<dbReference type="OMA" id="RDETEDW"/>
<dbReference type="AlphaFoldDB" id="N6U5F1"/>
<gene>
    <name evidence="2" type="ORF">YQE_06671</name>
</gene>
<reference evidence="2" key="1">
    <citation type="journal article" date="2013" name="Genome Biol.">
        <title>Draft genome of the mountain pine beetle, Dendroctonus ponderosae Hopkins, a major forest pest.</title>
        <authorList>
            <person name="Keeling C.I."/>
            <person name="Yuen M.M."/>
            <person name="Liao N.Y."/>
            <person name="Docking T.R."/>
            <person name="Chan S.K."/>
            <person name="Taylor G.A."/>
            <person name="Palmquist D.L."/>
            <person name="Jackman S.D."/>
            <person name="Nguyen A."/>
            <person name="Li M."/>
            <person name="Henderson H."/>
            <person name="Janes J.K."/>
            <person name="Zhao Y."/>
            <person name="Pandoh P."/>
            <person name="Moore R."/>
            <person name="Sperling F.A."/>
            <person name="Huber D.P."/>
            <person name="Birol I."/>
            <person name="Jones S.J."/>
            <person name="Bohlmann J."/>
        </authorList>
    </citation>
    <scope>NUCLEOTIDE SEQUENCE</scope>
</reference>
<dbReference type="EMBL" id="KB740967">
    <property type="protein sequence ID" value="ENN76830.1"/>
    <property type="molecule type" value="Genomic_DNA"/>
</dbReference>
<evidence type="ECO:0000313" key="2">
    <source>
        <dbReference type="EMBL" id="ENN76830.1"/>
    </source>
</evidence>
<accession>N6U5F1</accession>
<organism evidence="2">
    <name type="scientific">Dendroctonus ponderosae</name>
    <name type="common">Mountain pine beetle</name>
    <dbReference type="NCBI Taxonomy" id="77166"/>
    <lineage>
        <taxon>Eukaryota</taxon>
        <taxon>Metazoa</taxon>
        <taxon>Ecdysozoa</taxon>
        <taxon>Arthropoda</taxon>
        <taxon>Hexapoda</taxon>
        <taxon>Insecta</taxon>
        <taxon>Pterygota</taxon>
        <taxon>Neoptera</taxon>
        <taxon>Endopterygota</taxon>
        <taxon>Coleoptera</taxon>
        <taxon>Polyphaga</taxon>
        <taxon>Cucujiformia</taxon>
        <taxon>Curculionidae</taxon>
        <taxon>Scolytinae</taxon>
        <taxon>Dendroctonus</taxon>
    </lineage>
</organism>
<dbReference type="InterPro" id="IPR031865">
    <property type="entry name" value="DUF4757"/>
</dbReference>
<name>N6U5F1_DENPD</name>